<name>A0A553SRV9_NIACI</name>
<evidence type="ECO:0000313" key="5">
    <source>
        <dbReference type="EMBL" id="TRZ39743.1"/>
    </source>
</evidence>
<dbReference type="InterPro" id="IPR009057">
    <property type="entry name" value="Homeodomain-like_sf"/>
</dbReference>
<dbReference type="InterPro" id="IPR014710">
    <property type="entry name" value="RmlC-like_jellyroll"/>
</dbReference>
<dbReference type="GO" id="GO:0043565">
    <property type="term" value="F:sequence-specific DNA binding"/>
    <property type="evidence" value="ECO:0007669"/>
    <property type="project" value="InterPro"/>
</dbReference>
<keyword evidence="3" id="KW-0804">Transcription</keyword>
<organism evidence="5 6">
    <name type="scientific">Niallia circulans</name>
    <name type="common">Bacillus circulans</name>
    <dbReference type="NCBI Taxonomy" id="1397"/>
    <lineage>
        <taxon>Bacteria</taxon>
        <taxon>Bacillati</taxon>
        <taxon>Bacillota</taxon>
        <taxon>Bacilli</taxon>
        <taxon>Bacillales</taxon>
        <taxon>Bacillaceae</taxon>
        <taxon>Niallia</taxon>
    </lineage>
</organism>
<dbReference type="SUPFAM" id="SSF51215">
    <property type="entry name" value="Regulatory protein AraC"/>
    <property type="match status" value="1"/>
</dbReference>
<dbReference type="PANTHER" id="PTHR43280:SF27">
    <property type="entry name" value="TRANSCRIPTIONAL REGULATOR MTLR"/>
    <property type="match status" value="1"/>
</dbReference>
<dbReference type="PANTHER" id="PTHR43280">
    <property type="entry name" value="ARAC-FAMILY TRANSCRIPTIONAL REGULATOR"/>
    <property type="match status" value="1"/>
</dbReference>
<feature type="domain" description="HTH araC/xylS-type" evidence="4">
    <location>
        <begin position="155"/>
        <end position="253"/>
    </location>
</feature>
<dbReference type="Pfam" id="PF02311">
    <property type="entry name" value="AraC_binding"/>
    <property type="match status" value="1"/>
</dbReference>
<evidence type="ECO:0000256" key="1">
    <source>
        <dbReference type="ARBA" id="ARBA00023015"/>
    </source>
</evidence>
<dbReference type="Gene3D" id="1.10.10.60">
    <property type="entry name" value="Homeodomain-like"/>
    <property type="match status" value="2"/>
</dbReference>
<evidence type="ECO:0000256" key="2">
    <source>
        <dbReference type="ARBA" id="ARBA00023125"/>
    </source>
</evidence>
<dbReference type="CDD" id="cd02208">
    <property type="entry name" value="cupin_RmlC-like"/>
    <property type="match status" value="1"/>
</dbReference>
<evidence type="ECO:0000259" key="4">
    <source>
        <dbReference type="PROSITE" id="PS01124"/>
    </source>
</evidence>
<reference evidence="6" key="1">
    <citation type="submission" date="2018-10" db="EMBL/GenBank/DDBJ databases">
        <title>FDA dAtabase for Regulatory Grade micrObial Sequences (FDA-ARGOS): Supporting development and validation of Infectious Disease Dx tests.</title>
        <authorList>
            <person name="Minogue T."/>
            <person name="Wolcott M."/>
            <person name="Wasieloski L."/>
            <person name="Aguilar W."/>
            <person name="Moore D."/>
            <person name="Tallon L."/>
            <person name="Sadzewicz L."/>
            <person name="Sengamalay N."/>
            <person name="Ott S."/>
            <person name="Godinez A."/>
            <person name="Nagaraj S."/>
            <person name="Vavikolanu K."/>
            <person name="Vyas G."/>
            <person name="Nadendla S."/>
            <person name="George J."/>
            <person name="Sichtig H."/>
        </authorList>
    </citation>
    <scope>NUCLEOTIDE SEQUENCE [LARGE SCALE GENOMIC DNA]</scope>
    <source>
        <strain evidence="6">FDAARGOS_343</strain>
    </source>
</reference>
<dbReference type="AlphaFoldDB" id="A0A553SRV9"/>
<dbReference type="GO" id="GO:0003700">
    <property type="term" value="F:DNA-binding transcription factor activity"/>
    <property type="evidence" value="ECO:0007669"/>
    <property type="project" value="InterPro"/>
</dbReference>
<gene>
    <name evidence="5" type="ORF">CEQ21_02005</name>
</gene>
<dbReference type="PROSITE" id="PS01124">
    <property type="entry name" value="HTH_ARAC_FAMILY_2"/>
    <property type="match status" value="1"/>
</dbReference>
<dbReference type="InterPro" id="IPR018060">
    <property type="entry name" value="HTH_AraC"/>
</dbReference>
<accession>A0A553SRV9</accession>
<keyword evidence="2" id="KW-0238">DNA-binding</keyword>
<dbReference type="SMART" id="SM00342">
    <property type="entry name" value="HTH_ARAC"/>
    <property type="match status" value="1"/>
</dbReference>
<evidence type="ECO:0000313" key="6">
    <source>
        <dbReference type="Proteomes" id="UP000319837"/>
    </source>
</evidence>
<dbReference type="InterPro" id="IPR037923">
    <property type="entry name" value="HTH-like"/>
</dbReference>
<keyword evidence="1" id="KW-0805">Transcription regulation</keyword>
<evidence type="ECO:0000256" key="3">
    <source>
        <dbReference type="ARBA" id="ARBA00023163"/>
    </source>
</evidence>
<dbReference type="RefSeq" id="WP_185763172.1">
    <property type="nucleotide sequence ID" value="NZ_RIBP01000001.1"/>
</dbReference>
<sequence>MLLYEPQHFDFISNYDSTNLNFPSHLHRCFELIYVVGGEMEVMIEQKNFPLHTGQYLLILPNEIHSITTESQSRAKICIFSPDYVTTFQRMSENRSLENPIFELSVQAKMLVSKTLFKDEFNLLEQKASLYLLLSELMAQTTLIKTEKKDSALLHTLLTYIQEHFTEPITLRSIAVTLGYSYNYLSKYFNAQVKTSFTDFLNDTRISYGCHLLKTTEKTITEIAYLCGYENIRSFNRNFIKKTLCTPIEYRRTLPALLAGQQAVHNKNPERN</sequence>
<protein>
    <submittedName>
        <fullName evidence="5">AraC family transcriptional regulator</fullName>
    </submittedName>
</protein>
<dbReference type="EMBL" id="RIBP01000001">
    <property type="protein sequence ID" value="TRZ39743.1"/>
    <property type="molecule type" value="Genomic_DNA"/>
</dbReference>
<comment type="caution">
    <text evidence="5">The sequence shown here is derived from an EMBL/GenBank/DDBJ whole genome shotgun (WGS) entry which is preliminary data.</text>
</comment>
<dbReference type="Pfam" id="PF12833">
    <property type="entry name" value="HTH_18"/>
    <property type="match status" value="1"/>
</dbReference>
<dbReference type="InterPro" id="IPR003313">
    <property type="entry name" value="AraC-bd"/>
</dbReference>
<dbReference type="SUPFAM" id="SSF46689">
    <property type="entry name" value="Homeodomain-like"/>
    <property type="match status" value="2"/>
</dbReference>
<dbReference type="Gene3D" id="2.60.120.10">
    <property type="entry name" value="Jelly Rolls"/>
    <property type="match status" value="1"/>
</dbReference>
<dbReference type="Proteomes" id="UP000319837">
    <property type="component" value="Unassembled WGS sequence"/>
</dbReference>
<proteinExistence type="predicted"/>